<evidence type="ECO:0000313" key="2">
    <source>
        <dbReference type="Proteomes" id="UP000492821"/>
    </source>
</evidence>
<evidence type="ECO:0000313" key="3">
    <source>
        <dbReference type="WBParaSite" id="Pan_g1144.t1"/>
    </source>
</evidence>
<feature type="chain" id="PRO_5028854683" evidence="1">
    <location>
        <begin position="18"/>
        <end position="354"/>
    </location>
</feature>
<keyword evidence="2" id="KW-1185">Reference proteome</keyword>
<protein>
    <submittedName>
        <fullName evidence="3">Uncharacterized protein</fullName>
    </submittedName>
</protein>
<accession>A0A7E4UQ20</accession>
<organism evidence="2 3">
    <name type="scientific">Panagrellus redivivus</name>
    <name type="common">Microworm</name>
    <dbReference type="NCBI Taxonomy" id="6233"/>
    <lineage>
        <taxon>Eukaryota</taxon>
        <taxon>Metazoa</taxon>
        <taxon>Ecdysozoa</taxon>
        <taxon>Nematoda</taxon>
        <taxon>Chromadorea</taxon>
        <taxon>Rhabditida</taxon>
        <taxon>Tylenchina</taxon>
        <taxon>Panagrolaimomorpha</taxon>
        <taxon>Panagrolaimoidea</taxon>
        <taxon>Panagrolaimidae</taxon>
        <taxon>Panagrellus</taxon>
    </lineage>
</organism>
<reference evidence="3" key="2">
    <citation type="submission" date="2020-10" db="UniProtKB">
        <authorList>
            <consortium name="WormBaseParasite"/>
        </authorList>
    </citation>
    <scope>IDENTIFICATION</scope>
</reference>
<feature type="signal peptide" evidence="1">
    <location>
        <begin position="1"/>
        <end position="17"/>
    </location>
</feature>
<reference evidence="2" key="1">
    <citation type="journal article" date="2013" name="Genetics">
        <title>The draft genome and transcriptome of Panagrellus redivivus are shaped by the harsh demands of a free-living lifestyle.</title>
        <authorList>
            <person name="Srinivasan J."/>
            <person name="Dillman A.R."/>
            <person name="Macchietto M.G."/>
            <person name="Heikkinen L."/>
            <person name="Lakso M."/>
            <person name="Fracchia K.M."/>
            <person name="Antoshechkin I."/>
            <person name="Mortazavi A."/>
            <person name="Wong G."/>
            <person name="Sternberg P.W."/>
        </authorList>
    </citation>
    <scope>NUCLEOTIDE SEQUENCE [LARGE SCALE GENOMIC DNA]</scope>
    <source>
        <strain evidence="2">MT8872</strain>
    </source>
</reference>
<keyword evidence="1" id="KW-0732">Signal</keyword>
<sequence length="354" mass="40639">MLSSGIVFVFLVASCGAEIWDPDTADFTAHPVPSTSSYAYSRYLANCSRLFHSLVNNCGDGKTNCPILTNRTPPSSTANLDTIIPPNSTTFQKLLTFYYYNIDPAIANARTFFFDDNDLHDSDFNNATNHAWMCKRLNYRHLFYYEMATSETLAKLWEANSIEVTGPFAYFYLDPHSEYDAISTYTEVPELPPFLEAIFAQTPWTPARFIDMVSKMKTYYQSQVDMGFDYTPLPYQRFYLQYDFAKILNLALNAKKILTGNALITQLNSEFERIKPIATIFRTTKAQVLQFINAVTQRWGQTSDITQRYHWFSQIFFEMGVLQPNVGKAIGQLYLEGGQVADFYYLNYFFGLPN</sequence>
<dbReference type="Proteomes" id="UP000492821">
    <property type="component" value="Unassembled WGS sequence"/>
</dbReference>
<name>A0A7E4UQ20_PANRE</name>
<dbReference type="WBParaSite" id="Pan_g1144.t1">
    <property type="protein sequence ID" value="Pan_g1144.t1"/>
    <property type="gene ID" value="Pan_g1144"/>
</dbReference>
<proteinExistence type="predicted"/>
<dbReference type="AlphaFoldDB" id="A0A7E4UQ20"/>
<evidence type="ECO:0000256" key="1">
    <source>
        <dbReference type="SAM" id="SignalP"/>
    </source>
</evidence>